<sequence>MPSKKFSSPDQRLPNSISIASFLLNDGTSKPEFRSFQYFGRSYFFTVLCMLFITFAVGRKQIHTCMLACKSRGSPLPAIAGLSRWGAAHVQLAAPLSRSSGISDADPSARISSAISSHPRLLQPKQRRANKRFKPVIQARGEFMQIVKTVPHNGRAGFSICTSDIFAERRWNEQEKVALKSDQAQGPVLSVEELLADGCNTMLPNYTSPR</sequence>
<keyword evidence="1" id="KW-1133">Transmembrane helix</keyword>
<accession>A0A448WBM7</accession>
<keyword evidence="3" id="KW-1185">Reference proteome</keyword>
<comment type="caution">
    <text evidence="2">The sequence shown here is derived from an EMBL/GenBank/DDBJ whole genome shotgun (WGS) entry which is preliminary data.</text>
</comment>
<dbReference type="AlphaFoldDB" id="A0A448WBM7"/>
<gene>
    <name evidence="2" type="ORF">PXEA_LOCUS1252</name>
</gene>
<feature type="transmembrane region" description="Helical" evidence="1">
    <location>
        <begin position="38"/>
        <end position="57"/>
    </location>
</feature>
<proteinExistence type="predicted"/>
<evidence type="ECO:0000256" key="1">
    <source>
        <dbReference type="SAM" id="Phobius"/>
    </source>
</evidence>
<protein>
    <submittedName>
        <fullName evidence="2">Uncharacterized protein</fullName>
    </submittedName>
</protein>
<name>A0A448WBM7_9PLAT</name>
<keyword evidence="1" id="KW-0812">Transmembrane</keyword>
<evidence type="ECO:0000313" key="3">
    <source>
        <dbReference type="Proteomes" id="UP000784294"/>
    </source>
</evidence>
<evidence type="ECO:0000313" key="2">
    <source>
        <dbReference type="EMBL" id="VEL07812.1"/>
    </source>
</evidence>
<dbReference type="Proteomes" id="UP000784294">
    <property type="component" value="Unassembled WGS sequence"/>
</dbReference>
<dbReference type="EMBL" id="CAAALY010002513">
    <property type="protein sequence ID" value="VEL07812.1"/>
    <property type="molecule type" value="Genomic_DNA"/>
</dbReference>
<organism evidence="2 3">
    <name type="scientific">Protopolystoma xenopodis</name>
    <dbReference type="NCBI Taxonomy" id="117903"/>
    <lineage>
        <taxon>Eukaryota</taxon>
        <taxon>Metazoa</taxon>
        <taxon>Spiralia</taxon>
        <taxon>Lophotrochozoa</taxon>
        <taxon>Platyhelminthes</taxon>
        <taxon>Monogenea</taxon>
        <taxon>Polyopisthocotylea</taxon>
        <taxon>Polystomatidea</taxon>
        <taxon>Polystomatidae</taxon>
        <taxon>Protopolystoma</taxon>
    </lineage>
</organism>
<reference evidence="2" key="1">
    <citation type="submission" date="2018-11" db="EMBL/GenBank/DDBJ databases">
        <authorList>
            <consortium name="Pathogen Informatics"/>
        </authorList>
    </citation>
    <scope>NUCLEOTIDE SEQUENCE</scope>
</reference>
<keyword evidence="1" id="KW-0472">Membrane</keyword>